<feature type="non-terminal residue" evidence="1">
    <location>
        <position position="1"/>
    </location>
</feature>
<feature type="non-terminal residue" evidence="1">
    <location>
        <position position="77"/>
    </location>
</feature>
<protein>
    <submittedName>
        <fullName evidence="1">Uncharacterized protein</fullName>
    </submittedName>
</protein>
<name>A0A061RUY7_9CHLO</name>
<dbReference type="EMBL" id="GBEZ01009831">
    <property type="protein sequence ID" value="JAC75788.1"/>
    <property type="molecule type" value="Transcribed_RNA"/>
</dbReference>
<evidence type="ECO:0000313" key="1">
    <source>
        <dbReference type="EMBL" id="JAC75788.1"/>
    </source>
</evidence>
<sequence>TSPNFMAYYGSRNLHFAKFEIQHLKMLFDLDDVDDIEICQSKFVENACSYIGLKSGERQLNTSPTMGIRASSAFSET</sequence>
<accession>A0A061RUY7</accession>
<proteinExistence type="predicted"/>
<dbReference type="AlphaFoldDB" id="A0A061RUY7"/>
<organism evidence="1">
    <name type="scientific">Tetraselmis sp. GSL018</name>
    <dbReference type="NCBI Taxonomy" id="582737"/>
    <lineage>
        <taxon>Eukaryota</taxon>
        <taxon>Viridiplantae</taxon>
        <taxon>Chlorophyta</taxon>
        <taxon>core chlorophytes</taxon>
        <taxon>Chlorodendrophyceae</taxon>
        <taxon>Chlorodendrales</taxon>
        <taxon>Chlorodendraceae</taxon>
        <taxon>Tetraselmis</taxon>
    </lineage>
</organism>
<reference evidence="1" key="1">
    <citation type="submission" date="2014-05" db="EMBL/GenBank/DDBJ databases">
        <title>The transcriptome of the halophilic microalga Tetraselmis sp. GSL018 isolated from the Great Salt Lake, Utah.</title>
        <authorList>
            <person name="Jinkerson R.E."/>
            <person name="D'Adamo S."/>
            <person name="Posewitz M.C."/>
        </authorList>
    </citation>
    <scope>NUCLEOTIDE SEQUENCE</scope>
    <source>
        <strain evidence="1">GSL018</strain>
    </source>
</reference>
<gene>
    <name evidence="1" type="ORF">TSPGSL018_22069</name>
</gene>